<feature type="transmembrane region" description="Helical" evidence="1">
    <location>
        <begin position="88"/>
        <end position="106"/>
    </location>
</feature>
<accession>A0A9N8Z5I1</accession>
<dbReference type="EMBL" id="CAJVPZ010000712">
    <property type="protein sequence ID" value="CAG8474209.1"/>
    <property type="molecule type" value="Genomic_DNA"/>
</dbReference>
<dbReference type="Proteomes" id="UP000789396">
    <property type="component" value="Unassembled WGS sequence"/>
</dbReference>
<comment type="caution">
    <text evidence="2">The sequence shown here is derived from an EMBL/GenBank/DDBJ whole genome shotgun (WGS) entry which is preliminary data.</text>
</comment>
<name>A0A9N8Z5I1_9GLOM</name>
<evidence type="ECO:0000256" key="1">
    <source>
        <dbReference type="SAM" id="Phobius"/>
    </source>
</evidence>
<keyword evidence="3" id="KW-1185">Reference proteome</keyword>
<feature type="transmembrane region" description="Helical" evidence="1">
    <location>
        <begin position="139"/>
        <end position="160"/>
    </location>
</feature>
<keyword evidence="1" id="KW-0472">Membrane</keyword>
<dbReference type="AlphaFoldDB" id="A0A9N8Z5I1"/>
<protein>
    <submittedName>
        <fullName evidence="2">12731_t:CDS:1</fullName>
    </submittedName>
</protein>
<evidence type="ECO:0000313" key="2">
    <source>
        <dbReference type="EMBL" id="CAG8474209.1"/>
    </source>
</evidence>
<keyword evidence="1" id="KW-1133">Transmembrane helix</keyword>
<proteinExistence type="predicted"/>
<reference evidence="2" key="1">
    <citation type="submission" date="2021-06" db="EMBL/GenBank/DDBJ databases">
        <authorList>
            <person name="Kallberg Y."/>
            <person name="Tangrot J."/>
            <person name="Rosling A."/>
        </authorList>
    </citation>
    <scope>NUCLEOTIDE SEQUENCE</scope>
    <source>
        <strain evidence="2">IN212</strain>
    </source>
</reference>
<keyword evidence="1" id="KW-0812">Transmembrane</keyword>
<sequence>ETKTQSSASPIYIKTKSSKNREIEFLDHVYKEQISNEIKEKTEINYPFDLSHNTKSVNIFNDQDLKSCDTKTNLTRDNSFPLSSKKRSVLFIFIIVAGYLIKQYVAEEKRRKAAQKASSVSSDPERGRRSKKIGVDARFFAQETVLLIGLALVLIARTWLDIW</sequence>
<evidence type="ECO:0000313" key="3">
    <source>
        <dbReference type="Proteomes" id="UP000789396"/>
    </source>
</evidence>
<gene>
    <name evidence="2" type="ORF">RFULGI_LOCUS1253</name>
</gene>
<feature type="non-terminal residue" evidence="2">
    <location>
        <position position="163"/>
    </location>
</feature>
<dbReference type="OrthoDB" id="2447691at2759"/>
<organism evidence="2 3">
    <name type="scientific">Racocetra fulgida</name>
    <dbReference type="NCBI Taxonomy" id="60492"/>
    <lineage>
        <taxon>Eukaryota</taxon>
        <taxon>Fungi</taxon>
        <taxon>Fungi incertae sedis</taxon>
        <taxon>Mucoromycota</taxon>
        <taxon>Glomeromycotina</taxon>
        <taxon>Glomeromycetes</taxon>
        <taxon>Diversisporales</taxon>
        <taxon>Gigasporaceae</taxon>
        <taxon>Racocetra</taxon>
    </lineage>
</organism>